<evidence type="ECO:0000313" key="3">
    <source>
        <dbReference type="Proteomes" id="UP000177821"/>
    </source>
</evidence>
<dbReference type="GO" id="GO:0008800">
    <property type="term" value="F:beta-lactamase activity"/>
    <property type="evidence" value="ECO:0007669"/>
    <property type="project" value="InterPro"/>
</dbReference>
<proteinExistence type="predicted"/>
<dbReference type="InterPro" id="IPR012338">
    <property type="entry name" value="Beta-lactam/transpept-like"/>
</dbReference>
<feature type="domain" description="Beta-lactamase class A catalytic" evidence="1">
    <location>
        <begin position="79"/>
        <end position="201"/>
    </location>
</feature>
<gene>
    <name evidence="2" type="ORF">A3J50_01670</name>
</gene>
<dbReference type="AlphaFoldDB" id="A0A1G1WQA8"/>
<organism evidence="2 3">
    <name type="scientific">Candidatus Woykebacteria bacterium RIFCSPHIGHO2_02_FULL_43_16b</name>
    <dbReference type="NCBI Taxonomy" id="1802601"/>
    <lineage>
        <taxon>Bacteria</taxon>
        <taxon>Candidatus Woykeibacteriota</taxon>
    </lineage>
</organism>
<dbReference type="Pfam" id="PF13354">
    <property type="entry name" value="Beta-lactamase2"/>
    <property type="match status" value="2"/>
</dbReference>
<feature type="domain" description="Beta-lactamase class A catalytic" evidence="1">
    <location>
        <begin position="26"/>
        <end position="75"/>
    </location>
</feature>
<dbReference type="PANTHER" id="PTHR35333:SF3">
    <property type="entry name" value="BETA-LACTAMASE-TYPE TRANSPEPTIDASE FOLD CONTAINING PROTEIN"/>
    <property type="match status" value="1"/>
</dbReference>
<dbReference type="InterPro" id="IPR000871">
    <property type="entry name" value="Beta-lactam_class-A"/>
</dbReference>
<protein>
    <recommendedName>
        <fullName evidence="1">Beta-lactamase class A catalytic domain-containing protein</fullName>
    </recommendedName>
</protein>
<feature type="non-terminal residue" evidence="2">
    <location>
        <position position="1"/>
    </location>
</feature>
<dbReference type="InterPro" id="IPR045155">
    <property type="entry name" value="Beta-lactam_cat"/>
</dbReference>
<evidence type="ECO:0000313" key="2">
    <source>
        <dbReference type="EMBL" id="OGY29908.1"/>
    </source>
</evidence>
<reference evidence="2 3" key="1">
    <citation type="journal article" date="2016" name="Nat. Commun.">
        <title>Thousands of microbial genomes shed light on interconnected biogeochemical processes in an aquifer system.</title>
        <authorList>
            <person name="Anantharaman K."/>
            <person name="Brown C.T."/>
            <person name="Hug L.A."/>
            <person name="Sharon I."/>
            <person name="Castelle C.J."/>
            <person name="Probst A.J."/>
            <person name="Thomas B.C."/>
            <person name="Singh A."/>
            <person name="Wilkins M.J."/>
            <person name="Karaoz U."/>
            <person name="Brodie E.L."/>
            <person name="Williams K.H."/>
            <person name="Hubbard S.S."/>
            <person name="Banfield J.F."/>
        </authorList>
    </citation>
    <scope>NUCLEOTIDE SEQUENCE [LARGE SCALE GENOMIC DNA]</scope>
</reference>
<sequence>TVFPKIDPQLEKIVKTNLAKSNATFGVVIKNFETGQEYSFNQDEKFRTASLYKLMTMATVYERVKDGALTLSQSVIRRIYNMITVSDNEDAIYLSEMVGWNTIQKVMNRYGLAKTTLGSPPMSTPMDIATYLELLHDKKLVNEAYSEVMYRTLLEQKVNDRIPRDLPKGTKVAHKTGELDDVRHDVGIVETPNNTYLIVLMSKNMENEVRVKNIMADISKEVFDYFENQWVNKPSIL</sequence>
<dbReference type="SUPFAM" id="SSF56601">
    <property type="entry name" value="beta-lactamase/transpeptidase-like"/>
    <property type="match status" value="1"/>
</dbReference>
<dbReference type="PANTHER" id="PTHR35333">
    <property type="entry name" value="BETA-LACTAMASE"/>
    <property type="match status" value="1"/>
</dbReference>
<name>A0A1G1WQA8_9BACT</name>
<dbReference type="EMBL" id="MHCX01000011">
    <property type="protein sequence ID" value="OGY29908.1"/>
    <property type="molecule type" value="Genomic_DNA"/>
</dbReference>
<dbReference type="Proteomes" id="UP000177821">
    <property type="component" value="Unassembled WGS sequence"/>
</dbReference>
<dbReference type="GO" id="GO:0046677">
    <property type="term" value="P:response to antibiotic"/>
    <property type="evidence" value="ECO:0007669"/>
    <property type="project" value="InterPro"/>
</dbReference>
<dbReference type="GO" id="GO:0030655">
    <property type="term" value="P:beta-lactam antibiotic catabolic process"/>
    <property type="evidence" value="ECO:0007669"/>
    <property type="project" value="InterPro"/>
</dbReference>
<comment type="caution">
    <text evidence="2">The sequence shown here is derived from an EMBL/GenBank/DDBJ whole genome shotgun (WGS) entry which is preliminary data.</text>
</comment>
<accession>A0A1G1WQA8</accession>
<evidence type="ECO:0000259" key="1">
    <source>
        <dbReference type="Pfam" id="PF13354"/>
    </source>
</evidence>
<dbReference type="Gene3D" id="3.40.710.10">
    <property type="entry name" value="DD-peptidase/beta-lactamase superfamily"/>
    <property type="match status" value="1"/>
</dbReference>